<sequence length="25" mass="2991">MHLACLHCHHHFVQPIRETDSNMSF</sequence>
<evidence type="ECO:0000313" key="1">
    <source>
        <dbReference type="EMBL" id="JAH23818.1"/>
    </source>
</evidence>
<accession>A0A0E9R661</accession>
<proteinExistence type="predicted"/>
<reference evidence="1" key="2">
    <citation type="journal article" date="2015" name="Fish Shellfish Immunol.">
        <title>Early steps in the European eel (Anguilla anguilla)-Vibrio vulnificus interaction in the gills: Role of the RtxA13 toxin.</title>
        <authorList>
            <person name="Callol A."/>
            <person name="Pajuelo D."/>
            <person name="Ebbesson L."/>
            <person name="Teles M."/>
            <person name="MacKenzie S."/>
            <person name="Amaro C."/>
        </authorList>
    </citation>
    <scope>NUCLEOTIDE SEQUENCE</scope>
</reference>
<dbReference type="AlphaFoldDB" id="A0A0E9R661"/>
<reference evidence="1" key="1">
    <citation type="submission" date="2014-11" db="EMBL/GenBank/DDBJ databases">
        <authorList>
            <person name="Amaro Gonzalez C."/>
        </authorList>
    </citation>
    <scope>NUCLEOTIDE SEQUENCE</scope>
</reference>
<dbReference type="EMBL" id="GBXM01084759">
    <property type="protein sequence ID" value="JAH23818.1"/>
    <property type="molecule type" value="Transcribed_RNA"/>
</dbReference>
<protein>
    <submittedName>
        <fullName evidence="1">Uncharacterized protein</fullName>
    </submittedName>
</protein>
<organism evidence="1">
    <name type="scientific">Anguilla anguilla</name>
    <name type="common">European freshwater eel</name>
    <name type="synonym">Muraena anguilla</name>
    <dbReference type="NCBI Taxonomy" id="7936"/>
    <lineage>
        <taxon>Eukaryota</taxon>
        <taxon>Metazoa</taxon>
        <taxon>Chordata</taxon>
        <taxon>Craniata</taxon>
        <taxon>Vertebrata</taxon>
        <taxon>Euteleostomi</taxon>
        <taxon>Actinopterygii</taxon>
        <taxon>Neopterygii</taxon>
        <taxon>Teleostei</taxon>
        <taxon>Anguilliformes</taxon>
        <taxon>Anguillidae</taxon>
        <taxon>Anguilla</taxon>
    </lineage>
</organism>
<name>A0A0E9R661_ANGAN</name>